<dbReference type="AlphaFoldDB" id="A0A445MG64"/>
<evidence type="ECO:0000256" key="1">
    <source>
        <dbReference type="SAM" id="MobiDB-lite"/>
    </source>
</evidence>
<dbReference type="Proteomes" id="UP000290560">
    <property type="component" value="Unassembled WGS sequence"/>
</dbReference>
<proteinExistence type="predicted"/>
<feature type="region of interest" description="Disordered" evidence="1">
    <location>
        <begin position="52"/>
        <end position="117"/>
    </location>
</feature>
<name>A0A445MG64_ENSVE</name>
<organism evidence="2">
    <name type="scientific">Ensete ventricosum</name>
    <name type="common">Abyssinian banana</name>
    <name type="synonym">Musa ensete</name>
    <dbReference type="NCBI Taxonomy" id="4639"/>
    <lineage>
        <taxon>Eukaryota</taxon>
        <taxon>Viridiplantae</taxon>
        <taxon>Streptophyta</taxon>
        <taxon>Embryophyta</taxon>
        <taxon>Tracheophyta</taxon>
        <taxon>Spermatophyta</taxon>
        <taxon>Magnoliopsida</taxon>
        <taxon>Liliopsida</taxon>
        <taxon>Zingiberales</taxon>
        <taxon>Musaceae</taxon>
        <taxon>Ensete</taxon>
    </lineage>
</organism>
<sequence length="132" mass="13617">MMHPLRLPNSGIRAKATRKEEGGHGHAPCSSGRPQPCPLQWQSATARPLAMAAGCGQGPMRGPATYKESRLQRGAHRSGDLQRGTHRQRWPPTGTAPMGGPADQVAAQGGAVSPQGLPARSDVACAGAAVAQ</sequence>
<evidence type="ECO:0000313" key="2">
    <source>
        <dbReference type="EMBL" id="RZR73277.1"/>
    </source>
</evidence>
<dbReference type="EMBL" id="KV875872">
    <property type="protein sequence ID" value="RZR73277.1"/>
    <property type="molecule type" value="Genomic_DNA"/>
</dbReference>
<accession>A0A445MG64</accession>
<protein>
    <submittedName>
        <fullName evidence="2">Uncharacterized protein</fullName>
    </submittedName>
</protein>
<reference evidence="2" key="1">
    <citation type="journal article" date="2018" name="Data Brief">
        <title>Genome sequence data from 17 accessions of Ensete ventricosum, a staple food crop for millions in Ethiopia.</title>
        <authorList>
            <person name="Yemataw Z."/>
            <person name="Muzemil S."/>
            <person name="Ambachew D."/>
            <person name="Tripathi L."/>
            <person name="Tesfaye K."/>
            <person name="Chala A."/>
            <person name="Farbos A."/>
            <person name="O'Neill P."/>
            <person name="Moore K."/>
            <person name="Grant M."/>
            <person name="Studholme D.J."/>
        </authorList>
    </citation>
    <scope>NUCLEOTIDE SEQUENCE [LARGE SCALE GENOMIC DNA]</scope>
    <source>
        <tissue evidence="2">Leaf</tissue>
    </source>
</reference>
<feature type="compositionally biased region" description="Low complexity" evidence="1">
    <location>
        <begin position="91"/>
        <end position="102"/>
    </location>
</feature>
<gene>
    <name evidence="2" type="ORF">BHM03_00022223</name>
</gene>
<feature type="region of interest" description="Disordered" evidence="1">
    <location>
        <begin position="1"/>
        <end position="40"/>
    </location>
</feature>